<sequence>MPVTFSVDNVKPNIIWPKEPHGIADGLSFLRQIRTDVPSQADFLTSSYAPTYSSPLSFGESTTVIPGPMGLFDTAVTAYNQHYPLVLRPDDLWLTLLAGLSFYVNANAERMRPQFVLHQGQKALIVNRTGNRFNADWDGIIDELNEGIKENIKDTVIFDWLTPNFTTTTQADKVAAQVSVMSVMSKYFHYKIYLTCGIPTITLEGMKEDWITLRNKLDRFNLLDEELLSRWYTLLVPIFDHFIAAFDGEIDISGHWKHMVKYAPTSYVCVPGPGETTGWVGYLAPFDVDGHWRLRPSERPSCMDNEASEPCDQWTVSLHSRGWSPTLEYTAIQATVQVPLYINDHGEELDGTLVAGIMGQQWDHKEHRLGAFVGWALYTGALEHDEL</sequence>
<proteinExistence type="predicted"/>
<accession>A0ACD3A6Z5</accession>
<organism evidence="1 2">
    <name type="scientific">Pluteus cervinus</name>
    <dbReference type="NCBI Taxonomy" id="181527"/>
    <lineage>
        <taxon>Eukaryota</taxon>
        <taxon>Fungi</taxon>
        <taxon>Dikarya</taxon>
        <taxon>Basidiomycota</taxon>
        <taxon>Agaricomycotina</taxon>
        <taxon>Agaricomycetes</taxon>
        <taxon>Agaricomycetidae</taxon>
        <taxon>Agaricales</taxon>
        <taxon>Pluteineae</taxon>
        <taxon>Pluteaceae</taxon>
        <taxon>Pluteus</taxon>
    </lineage>
</organism>
<protein>
    <submittedName>
        <fullName evidence="1">Uncharacterized protein</fullName>
    </submittedName>
</protein>
<evidence type="ECO:0000313" key="1">
    <source>
        <dbReference type="EMBL" id="TFK61316.1"/>
    </source>
</evidence>
<keyword evidence="2" id="KW-1185">Reference proteome</keyword>
<dbReference type="EMBL" id="ML208672">
    <property type="protein sequence ID" value="TFK61316.1"/>
    <property type="molecule type" value="Genomic_DNA"/>
</dbReference>
<gene>
    <name evidence="1" type="ORF">BDN72DRAFT_849806</name>
</gene>
<evidence type="ECO:0000313" key="2">
    <source>
        <dbReference type="Proteomes" id="UP000308600"/>
    </source>
</evidence>
<dbReference type="Proteomes" id="UP000308600">
    <property type="component" value="Unassembled WGS sequence"/>
</dbReference>
<name>A0ACD3A6Z5_9AGAR</name>
<reference evidence="1 2" key="1">
    <citation type="journal article" date="2019" name="Nat. Ecol. Evol.">
        <title>Megaphylogeny resolves global patterns of mushroom evolution.</title>
        <authorList>
            <person name="Varga T."/>
            <person name="Krizsan K."/>
            <person name="Foldi C."/>
            <person name="Dima B."/>
            <person name="Sanchez-Garcia M."/>
            <person name="Sanchez-Ramirez S."/>
            <person name="Szollosi G.J."/>
            <person name="Szarkandi J.G."/>
            <person name="Papp V."/>
            <person name="Albert L."/>
            <person name="Andreopoulos W."/>
            <person name="Angelini C."/>
            <person name="Antonin V."/>
            <person name="Barry K.W."/>
            <person name="Bougher N.L."/>
            <person name="Buchanan P."/>
            <person name="Buyck B."/>
            <person name="Bense V."/>
            <person name="Catcheside P."/>
            <person name="Chovatia M."/>
            <person name="Cooper J."/>
            <person name="Damon W."/>
            <person name="Desjardin D."/>
            <person name="Finy P."/>
            <person name="Geml J."/>
            <person name="Haridas S."/>
            <person name="Hughes K."/>
            <person name="Justo A."/>
            <person name="Karasinski D."/>
            <person name="Kautmanova I."/>
            <person name="Kiss B."/>
            <person name="Kocsube S."/>
            <person name="Kotiranta H."/>
            <person name="LaButti K.M."/>
            <person name="Lechner B.E."/>
            <person name="Liimatainen K."/>
            <person name="Lipzen A."/>
            <person name="Lukacs Z."/>
            <person name="Mihaltcheva S."/>
            <person name="Morgado L.N."/>
            <person name="Niskanen T."/>
            <person name="Noordeloos M.E."/>
            <person name="Ohm R.A."/>
            <person name="Ortiz-Santana B."/>
            <person name="Ovrebo C."/>
            <person name="Racz N."/>
            <person name="Riley R."/>
            <person name="Savchenko A."/>
            <person name="Shiryaev A."/>
            <person name="Soop K."/>
            <person name="Spirin V."/>
            <person name="Szebenyi C."/>
            <person name="Tomsovsky M."/>
            <person name="Tulloss R.E."/>
            <person name="Uehling J."/>
            <person name="Grigoriev I.V."/>
            <person name="Vagvolgyi C."/>
            <person name="Papp T."/>
            <person name="Martin F.M."/>
            <person name="Miettinen O."/>
            <person name="Hibbett D.S."/>
            <person name="Nagy L.G."/>
        </authorList>
    </citation>
    <scope>NUCLEOTIDE SEQUENCE [LARGE SCALE GENOMIC DNA]</scope>
    <source>
        <strain evidence="1 2">NL-1719</strain>
    </source>
</reference>